<organism evidence="2 3">
    <name type="scientific">Neisseria shayeganii</name>
    <dbReference type="NCBI Taxonomy" id="607712"/>
    <lineage>
        <taxon>Bacteria</taxon>
        <taxon>Pseudomonadati</taxon>
        <taxon>Pseudomonadota</taxon>
        <taxon>Betaproteobacteria</taxon>
        <taxon>Neisseriales</taxon>
        <taxon>Neisseriaceae</taxon>
        <taxon>Neisseria</taxon>
    </lineage>
</organism>
<evidence type="ECO:0000313" key="2">
    <source>
        <dbReference type="EMBL" id="QMT41373.1"/>
    </source>
</evidence>
<feature type="region of interest" description="Disordered" evidence="1">
    <location>
        <begin position="81"/>
        <end position="103"/>
    </location>
</feature>
<sequence length="156" mass="17525">MTTVKIEGADKLLKLLQELPKELTQNKRGGVAAKSLRKGANVILKEERRTLARAIQINGDDSTGLLLKNLKVRRKKYDGKGEHMTIGVGNKRYPDTPGRKDRTTRLNGQRLEYGTSQQKATPWVRPAFEAKAEEAIQTTVQSLSNDLDHLARKHLK</sequence>
<dbReference type="Proteomes" id="UP000514752">
    <property type="component" value="Chromosome"/>
</dbReference>
<dbReference type="EMBL" id="CP059567">
    <property type="protein sequence ID" value="QMT41373.1"/>
    <property type="molecule type" value="Genomic_DNA"/>
</dbReference>
<gene>
    <name evidence="2" type="ORF">H3L94_04935</name>
</gene>
<dbReference type="AlphaFoldDB" id="A0A7D7T5V9"/>
<evidence type="ECO:0008006" key="4">
    <source>
        <dbReference type="Google" id="ProtNLM"/>
    </source>
</evidence>
<protein>
    <recommendedName>
        <fullName evidence="4">HK97 gp10 family phage protein</fullName>
    </recommendedName>
</protein>
<accession>A0A7D7T5V9</accession>
<name>A0A7D7T5V9_9NEIS</name>
<proteinExistence type="predicted"/>
<reference evidence="2 3" key="1">
    <citation type="submission" date="2020-07" db="EMBL/GenBank/DDBJ databases">
        <title>Genomic diversity of species in the Neisseriaceae family.</title>
        <authorList>
            <person name="Vincent A.T."/>
            <person name="Bernet E."/>
            <person name="Veyrier F.J."/>
        </authorList>
    </citation>
    <scope>NUCLEOTIDE SEQUENCE [LARGE SCALE GENOMIC DNA]</scope>
    <source>
        <strain evidence="2 3">DSM 22244</strain>
    </source>
</reference>
<dbReference type="NCBIfam" id="TIGR01725">
    <property type="entry name" value="phge_HK97_gp10"/>
    <property type="match status" value="1"/>
</dbReference>
<evidence type="ECO:0000256" key="1">
    <source>
        <dbReference type="SAM" id="MobiDB-lite"/>
    </source>
</evidence>
<dbReference type="InterPro" id="IPR010064">
    <property type="entry name" value="HK97-gp10_tail"/>
</dbReference>
<evidence type="ECO:0000313" key="3">
    <source>
        <dbReference type="Proteomes" id="UP000514752"/>
    </source>
</evidence>
<feature type="compositionally biased region" description="Basic and acidic residues" evidence="1">
    <location>
        <begin position="92"/>
        <end position="103"/>
    </location>
</feature>
<dbReference type="KEGG" id="nsg:H3L94_04935"/>
<dbReference type="RefSeq" id="WP_182122909.1">
    <property type="nucleotide sequence ID" value="NZ_CP059567.1"/>
</dbReference>